<dbReference type="Proteomes" id="UP000198661">
    <property type="component" value="Unassembled WGS sequence"/>
</dbReference>
<dbReference type="OrthoDB" id="252464at2"/>
<dbReference type="AlphaFoldDB" id="A0A1I2NHG8"/>
<feature type="domain" description="AB hydrolase-1" evidence="2">
    <location>
        <begin position="28"/>
        <end position="284"/>
    </location>
</feature>
<dbReference type="PANTHER" id="PTHR43798:SF31">
    <property type="entry name" value="AB HYDROLASE SUPERFAMILY PROTEIN YCLE"/>
    <property type="match status" value="1"/>
</dbReference>
<dbReference type="STRING" id="201973.SAMN04488025_11231"/>
<evidence type="ECO:0000256" key="1">
    <source>
        <dbReference type="ARBA" id="ARBA00022801"/>
    </source>
</evidence>
<dbReference type="SUPFAM" id="SSF53474">
    <property type="entry name" value="alpha/beta-Hydrolases"/>
    <property type="match status" value="1"/>
</dbReference>
<dbReference type="InterPro" id="IPR000073">
    <property type="entry name" value="AB_hydrolase_1"/>
</dbReference>
<accession>A0A1I2NHG8</accession>
<protein>
    <submittedName>
        <fullName evidence="3">Pimeloyl-ACP methyl ester carboxylesterase</fullName>
    </submittedName>
</protein>
<gene>
    <name evidence="3" type="ORF">SAMN04488025_11231</name>
</gene>
<dbReference type="GO" id="GO:0016020">
    <property type="term" value="C:membrane"/>
    <property type="evidence" value="ECO:0007669"/>
    <property type="project" value="TreeGrafter"/>
</dbReference>
<evidence type="ECO:0000259" key="2">
    <source>
        <dbReference type="Pfam" id="PF00561"/>
    </source>
</evidence>
<sequence length="297" mass="33725">MKPIRIGTVELSNGEKLGYRMREGGERALVLIHGNMTSSAHWDLVLERIDERFKVYAVDLRGFGLSTYRRPVESLRDFAADVKEWIDALGLNRYSVMGWSMGGGVAMHLAADRPEQVEKLILLASVSTRGYPFYETDDKGQPTGRRLRTKEEIAADPGKTLPILRALKRRDKEFLRKLWETLIYTHRRPDPDRYEAYLEDMLTQRNLAEVYHALNTFNISDRHNGLVGGTGEAKRIVAPTLVLWGDRDRVVPERMALEIVEDIGPGARPVGLTDCGHSPLVDDPDQLLDRVTQFLDE</sequence>
<dbReference type="EMBL" id="FOOK01000012">
    <property type="protein sequence ID" value="SFG01117.1"/>
    <property type="molecule type" value="Genomic_DNA"/>
</dbReference>
<dbReference type="InterPro" id="IPR050266">
    <property type="entry name" value="AB_hydrolase_sf"/>
</dbReference>
<dbReference type="Pfam" id="PF00561">
    <property type="entry name" value="Abhydrolase_1"/>
    <property type="match status" value="1"/>
</dbReference>
<organism evidence="3 4">
    <name type="scientific">Planifilum fulgidum</name>
    <dbReference type="NCBI Taxonomy" id="201973"/>
    <lineage>
        <taxon>Bacteria</taxon>
        <taxon>Bacillati</taxon>
        <taxon>Bacillota</taxon>
        <taxon>Bacilli</taxon>
        <taxon>Bacillales</taxon>
        <taxon>Thermoactinomycetaceae</taxon>
        <taxon>Planifilum</taxon>
    </lineage>
</organism>
<evidence type="ECO:0000313" key="3">
    <source>
        <dbReference type="EMBL" id="SFG01117.1"/>
    </source>
</evidence>
<keyword evidence="4" id="KW-1185">Reference proteome</keyword>
<dbReference type="RefSeq" id="WP_092037879.1">
    <property type="nucleotide sequence ID" value="NZ_FOOK01000012.1"/>
</dbReference>
<dbReference type="Gene3D" id="3.40.50.1820">
    <property type="entry name" value="alpha/beta hydrolase"/>
    <property type="match status" value="1"/>
</dbReference>
<dbReference type="GO" id="GO:0016787">
    <property type="term" value="F:hydrolase activity"/>
    <property type="evidence" value="ECO:0007669"/>
    <property type="project" value="UniProtKB-KW"/>
</dbReference>
<keyword evidence="1" id="KW-0378">Hydrolase</keyword>
<proteinExistence type="predicted"/>
<evidence type="ECO:0000313" key="4">
    <source>
        <dbReference type="Proteomes" id="UP000198661"/>
    </source>
</evidence>
<dbReference type="PANTHER" id="PTHR43798">
    <property type="entry name" value="MONOACYLGLYCEROL LIPASE"/>
    <property type="match status" value="1"/>
</dbReference>
<dbReference type="PRINTS" id="PR00111">
    <property type="entry name" value="ABHYDROLASE"/>
</dbReference>
<dbReference type="InterPro" id="IPR029058">
    <property type="entry name" value="AB_hydrolase_fold"/>
</dbReference>
<name>A0A1I2NHG8_9BACL</name>
<reference evidence="4" key="1">
    <citation type="submission" date="2016-10" db="EMBL/GenBank/DDBJ databases">
        <authorList>
            <person name="Varghese N."/>
            <person name="Submissions S."/>
        </authorList>
    </citation>
    <scope>NUCLEOTIDE SEQUENCE [LARGE SCALE GENOMIC DNA]</scope>
    <source>
        <strain evidence="4">DSM 44945</strain>
    </source>
</reference>